<proteinExistence type="predicted"/>
<dbReference type="Pfam" id="PF00535">
    <property type="entry name" value="Glycos_transf_2"/>
    <property type="match status" value="1"/>
</dbReference>
<protein>
    <submittedName>
        <fullName evidence="2">Glycosyltransferase involved in cell wall biosynthesis</fullName>
    </submittedName>
</protein>
<name>A0A4R3VSS9_9SPHI</name>
<dbReference type="OrthoDB" id="927791at2"/>
<dbReference type="Proteomes" id="UP000295197">
    <property type="component" value="Unassembled WGS sequence"/>
</dbReference>
<dbReference type="EMBL" id="SMBZ01000049">
    <property type="protein sequence ID" value="TCV08024.1"/>
    <property type="molecule type" value="Genomic_DNA"/>
</dbReference>
<evidence type="ECO:0000259" key="1">
    <source>
        <dbReference type="Pfam" id="PF00535"/>
    </source>
</evidence>
<dbReference type="GO" id="GO:0016740">
    <property type="term" value="F:transferase activity"/>
    <property type="evidence" value="ECO:0007669"/>
    <property type="project" value="UniProtKB-KW"/>
</dbReference>
<dbReference type="AlphaFoldDB" id="A0A4R3VSS9"/>
<keyword evidence="2" id="KW-0808">Transferase</keyword>
<dbReference type="Gene3D" id="3.90.550.10">
    <property type="entry name" value="Spore Coat Polysaccharide Biosynthesis Protein SpsA, Chain A"/>
    <property type="match status" value="1"/>
</dbReference>
<organism evidence="2 3">
    <name type="scientific">Sphingobacterium alimentarium</name>
    <dbReference type="NCBI Taxonomy" id="797292"/>
    <lineage>
        <taxon>Bacteria</taxon>
        <taxon>Pseudomonadati</taxon>
        <taxon>Bacteroidota</taxon>
        <taxon>Sphingobacteriia</taxon>
        <taxon>Sphingobacteriales</taxon>
        <taxon>Sphingobacteriaceae</taxon>
        <taxon>Sphingobacterium</taxon>
    </lineage>
</organism>
<feature type="domain" description="Glycosyltransferase 2-like" evidence="1">
    <location>
        <begin position="15"/>
        <end position="153"/>
    </location>
</feature>
<evidence type="ECO:0000313" key="3">
    <source>
        <dbReference type="Proteomes" id="UP000295197"/>
    </source>
</evidence>
<evidence type="ECO:0000313" key="2">
    <source>
        <dbReference type="EMBL" id="TCV08024.1"/>
    </source>
</evidence>
<dbReference type="RefSeq" id="WP_132778727.1">
    <property type="nucleotide sequence ID" value="NZ_SMBZ01000049.1"/>
</dbReference>
<sequence>MSKTNGLEVRQPKVSVVMPVFNTQEYVGRAIQSIVQQDLDDWELILVNDGSTDGSLTILQDWINRDSRLRLINQKNQGLSGARNTGISAANGVYVYFMDSDDILCAGALSRCAGMCDEKSLDFVFFNAEVFSDEIHDPNVLQRFNYKRKFFPCYRIMQGATAFEQLIHQDEFFSSACLIFTRLKFLESCQLRFERGIIHEDQLFTALLFLNAKRICYIPESFFLRRVRHNSIMTTSYSLRNVTSYFSVARGMLSYAARYKQHQKVVNCYISQMLNAAIWQAHTMTRRDRLWVFFACLREWTTYIRLKTFLVLLFKKEKTEL</sequence>
<accession>A0A4R3VSS9</accession>
<gene>
    <name evidence="2" type="ORF">EDC17_104910</name>
</gene>
<comment type="caution">
    <text evidence="2">The sequence shown here is derived from an EMBL/GenBank/DDBJ whole genome shotgun (WGS) entry which is preliminary data.</text>
</comment>
<reference evidence="2 3" key="1">
    <citation type="submission" date="2019-03" db="EMBL/GenBank/DDBJ databases">
        <title>Genomic Encyclopedia of Type Strains, Phase IV (KMG-IV): sequencing the most valuable type-strain genomes for metagenomic binning, comparative biology and taxonomic classification.</title>
        <authorList>
            <person name="Goeker M."/>
        </authorList>
    </citation>
    <scope>NUCLEOTIDE SEQUENCE [LARGE SCALE GENOMIC DNA]</scope>
    <source>
        <strain evidence="2 3">DSM 22362</strain>
    </source>
</reference>
<dbReference type="InterPro" id="IPR050834">
    <property type="entry name" value="Glycosyltransf_2"/>
</dbReference>
<dbReference type="InterPro" id="IPR029044">
    <property type="entry name" value="Nucleotide-diphossugar_trans"/>
</dbReference>
<dbReference type="PANTHER" id="PTHR43685:SF2">
    <property type="entry name" value="GLYCOSYLTRANSFERASE 2-LIKE DOMAIN-CONTAINING PROTEIN"/>
    <property type="match status" value="1"/>
</dbReference>
<dbReference type="SUPFAM" id="SSF53448">
    <property type="entry name" value="Nucleotide-diphospho-sugar transferases"/>
    <property type="match status" value="1"/>
</dbReference>
<keyword evidence="3" id="KW-1185">Reference proteome</keyword>
<dbReference type="InterPro" id="IPR001173">
    <property type="entry name" value="Glyco_trans_2-like"/>
</dbReference>
<dbReference type="PANTHER" id="PTHR43685">
    <property type="entry name" value="GLYCOSYLTRANSFERASE"/>
    <property type="match status" value="1"/>
</dbReference>
<dbReference type="CDD" id="cd00761">
    <property type="entry name" value="Glyco_tranf_GTA_type"/>
    <property type="match status" value="1"/>
</dbReference>